<accession>A0A7J6DKJ2</accession>
<evidence type="ECO:0000313" key="1">
    <source>
        <dbReference type="EMBL" id="KAF4346631.1"/>
    </source>
</evidence>
<evidence type="ECO:0000313" key="2">
    <source>
        <dbReference type="Proteomes" id="UP000583929"/>
    </source>
</evidence>
<proteinExistence type="predicted"/>
<organism evidence="1 2">
    <name type="scientific">Cannabis sativa</name>
    <name type="common">Hemp</name>
    <name type="synonym">Marijuana</name>
    <dbReference type="NCBI Taxonomy" id="3483"/>
    <lineage>
        <taxon>Eukaryota</taxon>
        <taxon>Viridiplantae</taxon>
        <taxon>Streptophyta</taxon>
        <taxon>Embryophyta</taxon>
        <taxon>Tracheophyta</taxon>
        <taxon>Spermatophyta</taxon>
        <taxon>Magnoliopsida</taxon>
        <taxon>eudicotyledons</taxon>
        <taxon>Gunneridae</taxon>
        <taxon>Pentapetalae</taxon>
        <taxon>rosids</taxon>
        <taxon>fabids</taxon>
        <taxon>Rosales</taxon>
        <taxon>Cannabaceae</taxon>
        <taxon>Cannabis</taxon>
    </lineage>
</organism>
<dbReference type="AlphaFoldDB" id="A0A7J6DKJ2"/>
<sequence length="139" mass="15501">MEEREFHSKSMEVNGNDDQTVEAIADLFVKESKVIVAVGTGWMSTASEDVGRSNSDKLIGYEITIIIDATTWLYGTMEWTRKYGGLIRICKSMHCRGFHCLNGHGRFSKNSLALLASGRNLSLTPTRFGYKNRLGVDSC</sequence>
<dbReference type="EMBL" id="JAATIQ010000947">
    <property type="protein sequence ID" value="KAF4346631.1"/>
    <property type="molecule type" value="Genomic_DNA"/>
</dbReference>
<dbReference type="Proteomes" id="UP000583929">
    <property type="component" value="Unassembled WGS sequence"/>
</dbReference>
<reference evidence="1 2" key="1">
    <citation type="journal article" date="2020" name="bioRxiv">
        <title>Sequence and annotation of 42 cannabis genomes reveals extensive copy number variation in cannabinoid synthesis and pathogen resistance genes.</title>
        <authorList>
            <person name="Mckernan K.J."/>
            <person name="Helbert Y."/>
            <person name="Kane L.T."/>
            <person name="Ebling H."/>
            <person name="Zhang L."/>
            <person name="Liu B."/>
            <person name="Eaton Z."/>
            <person name="Mclaughlin S."/>
            <person name="Kingan S."/>
            <person name="Baybayan P."/>
            <person name="Concepcion G."/>
            <person name="Jordan M."/>
            <person name="Riva A."/>
            <person name="Barbazuk W."/>
            <person name="Harkins T."/>
        </authorList>
    </citation>
    <scope>NUCLEOTIDE SEQUENCE [LARGE SCALE GENOMIC DNA]</scope>
    <source>
        <strain evidence="2">cv. Jamaican Lion 4</strain>
        <tissue evidence="1">Leaf</tissue>
    </source>
</reference>
<protein>
    <submittedName>
        <fullName evidence="1">Uncharacterized protein</fullName>
    </submittedName>
</protein>
<name>A0A7J6DKJ2_CANSA</name>
<comment type="caution">
    <text evidence="1">The sequence shown here is derived from an EMBL/GenBank/DDBJ whole genome shotgun (WGS) entry which is preliminary data.</text>
</comment>
<gene>
    <name evidence="1" type="ORF">G4B88_028098</name>
</gene>
<keyword evidence="2" id="KW-1185">Reference proteome</keyword>